<evidence type="ECO:0000313" key="2">
    <source>
        <dbReference type="EMBL" id="OMH24196.1"/>
    </source>
</evidence>
<reference evidence="2 3" key="1">
    <citation type="submission" date="2016-12" db="EMBL/GenBank/DDBJ databases">
        <title>Draft genome of Tersicoccus phoenicis 1P05MA.</title>
        <authorList>
            <person name="Nakajima Y."/>
            <person name="Yoshizawa S."/>
            <person name="Nakamura K."/>
            <person name="Ogura Y."/>
            <person name="Hayashi T."/>
            <person name="Kogure K."/>
        </authorList>
    </citation>
    <scope>NUCLEOTIDE SEQUENCE [LARGE SCALE GENOMIC DNA]</scope>
    <source>
        <strain evidence="2 3">1p05MA</strain>
    </source>
</reference>
<gene>
    <name evidence="2" type="ORF">BKD30_09985</name>
</gene>
<feature type="compositionally biased region" description="Acidic residues" evidence="1">
    <location>
        <begin position="51"/>
        <end position="72"/>
    </location>
</feature>
<keyword evidence="3" id="KW-1185">Reference proteome</keyword>
<feature type="compositionally biased region" description="Low complexity" evidence="1">
    <location>
        <begin position="73"/>
        <end position="94"/>
    </location>
</feature>
<evidence type="ECO:0000256" key="1">
    <source>
        <dbReference type="SAM" id="MobiDB-lite"/>
    </source>
</evidence>
<name>A0A1R1L9G8_9MICC</name>
<organism evidence="2 3">
    <name type="scientific">Tersicoccus phoenicis</name>
    <dbReference type="NCBI Taxonomy" id="554083"/>
    <lineage>
        <taxon>Bacteria</taxon>
        <taxon>Bacillati</taxon>
        <taxon>Actinomycetota</taxon>
        <taxon>Actinomycetes</taxon>
        <taxon>Micrococcales</taxon>
        <taxon>Micrococcaceae</taxon>
        <taxon>Tersicoccus</taxon>
    </lineage>
</organism>
<comment type="caution">
    <text evidence="2">The sequence shown here is derived from an EMBL/GenBank/DDBJ whole genome shotgun (WGS) entry which is preliminary data.</text>
</comment>
<dbReference type="AlphaFoldDB" id="A0A1R1L9G8"/>
<proteinExistence type="predicted"/>
<feature type="region of interest" description="Disordered" evidence="1">
    <location>
        <begin position="1"/>
        <end position="94"/>
    </location>
</feature>
<sequence>MGMSETNDTGAVDEETEAGGYGSPQPEDEVAGGSVSDEVPGSSAQGADGVVADDETTSDETDPGQEAEDEASDSSSGSDAGEAAGSPDASDVAD</sequence>
<dbReference type="STRING" id="554083.BKD30_09985"/>
<evidence type="ECO:0000313" key="3">
    <source>
        <dbReference type="Proteomes" id="UP000187085"/>
    </source>
</evidence>
<dbReference type="EMBL" id="MRDE01000064">
    <property type="protein sequence ID" value="OMH24196.1"/>
    <property type="molecule type" value="Genomic_DNA"/>
</dbReference>
<accession>A0A1R1L9G8</accession>
<dbReference type="Proteomes" id="UP000187085">
    <property type="component" value="Unassembled WGS sequence"/>
</dbReference>
<protein>
    <submittedName>
        <fullName evidence="2">Uncharacterized protein</fullName>
    </submittedName>
</protein>